<organism evidence="5">
    <name type="scientific">Clostridium botulinum (strain Eklund 17B / Type B)</name>
    <dbReference type="NCBI Taxonomy" id="935198"/>
    <lineage>
        <taxon>Bacteria</taxon>
        <taxon>Bacillati</taxon>
        <taxon>Bacillota</taxon>
        <taxon>Clostridia</taxon>
        <taxon>Eubacteriales</taxon>
        <taxon>Clostridiaceae</taxon>
        <taxon>Clostridium</taxon>
    </lineage>
</organism>
<dbReference type="PANTHER" id="PTHR34216">
    <property type="match status" value="1"/>
</dbReference>
<dbReference type="HOGENOM" id="CLU_030024_2_0_9"/>
<gene>
    <name evidence="5" type="ordered locus">CLL_A0393</name>
</gene>
<evidence type="ECO:0000256" key="2">
    <source>
        <dbReference type="ARBA" id="ARBA00022729"/>
    </source>
</evidence>
<comment type="subcellular location">
    <subcellularLocation>
        <location evidence="1">Secreted</location>
    </subcellularLocation>
</comment>
<dbReference type="InterPro" id="IPR011330">
    <property type="entry name" value="Glyco_hydro/deAcase_b/a-brl"/>
</dbReference>
<dbReference type="PANTHER" id="PTHR34216:SF3">
    <property type="entry name" value="POLY-BETA-1,6-N-ACETYL-D-GLUCOSAMINE N-DEACETYLASE"/>
    <property type="match status" value="1"/>
</dbReference>
<keyword evidence="3" id="KW-0472">Membrane</keyword>
<evidence type="ECO:0000256" key="1">
    <source>
        <dbReference type="ARBA" id="ARBA00004613"/>
    </source>
</evidence>
<feature type="transmembrane region" description="Helical" evidence="3">
    <location>
        <begin position="7"/>
        <end position="26"/>
    </location>
</feature>
<keyword evidence="2" id="KW-0732">Signal</keyword>
<dbReference type="CDD" id="cd10918">
    <property type="entry name" value="CE4_NodB_like_5s_6s"/>
    <property type="match status" value="1"/>
</dbReference>
<keyword evidence="3" id="KW-1133">Transmembrane helix</keyword>
<evidence type="ECO:0000259" key="4">
    <source>
        <dbReference type="PROSITE" id="PS51677"/>
    </source>
</evidence>
<dbReference type="SUPFAM" id="SSF88713">
    <property type="entry name" value="Glycoside hydrolase/deacetylase"/>
    <property type="match status" value="1"/>
</dbReference>
<dbReference type="InterPro" id="IPR002509">
    <property type="entry name" value="NODB_dom"/>
</dbReference>
<keyword evidence="3" id="KW-0812">Transmembrane</keyword>
<dbReference type="AlphaFoldDB" id="B2TIY0"/>
<proteinExistence type="predicted"/>
<name>B2TIY0_CLOBB</name>
<dbReference type="InterPro" id="IPR051398">
    <property type="entry name" value="Polysacch_Deacetylase"/>
</dbReference>
<dbReference type="GO" id="GO:0005576">
    <property type="term" value="C:extracellular region"/>
    <property type="evidence" value="ECO:0007669"/>
    <property type="project" value="UniProtKB-SubCell"/>
</dbReference>
<dbReference type="Pfam" id="PF01522">
    <property type="entry name" value="Polysacc_deac_1"/>
    <property type="match status" value="1"/>
</dbReference>
<reference evidence="5" key="2">
    <citation type="submission" date="2009-08" db="EMBL/GenBank/DDBJ databases">
        <authorList>
            <person name="Shrivastava S."/>
            <person name="Brinkac L.M."/>
            <person name="Dodson R.J."/>
            <person name="Harkins D.M."/>
            <person name="Durkin A.S."/>
            <person name="Sutton G."/>
        </authorList>
    </citation>
    <scope>NUCLEOTIDE SEQUENCE</scope>
    <source>
        <strain evidence="5">Eklund 17B</strain>
    </source>
</reference>
<evidence type="ECO:0000256" key="3">
    <source>
        <dbReference type="SAM" id="Phobius"/>
    </source>
</evidence>
<dbReference type="KEGG" id="cbk:CLL_A0393"/>
<evidence type="ECO:0000313" key="5">
    <source>
        <dbReference type="EMBL" id="ACD21742.1"/>
    </source>
</evidence>
<dbReference type="PROSITE" id="PS51677">
    <property type="entry name" value="NODB"/>
    <property type="match status" value="1"/>
</dbReference>
<dbReference type="GO" id="GO:0005975">
    <property type="term" value="P:carbohydrate metabolic process"/>
    <property type="evidence" value="ECO:0007669"/>
    <property type="project" value="InterPro"/>
</dbReference>
<accession>B2TIY0</accession>
<dbReference type="Gene3D" id="3.20.20.370">
    <property type="entry name" value="Glycoside hydrolase/deacetylase"/>
    <property type="match status" value="1"/>
</dbReference>
<dbReference type="GO" id="GO:0016810">
    <property type="term" value="F:hydrolase activity, acting on carbon-nitrogen (but not peptide) bonds"/>
    <property type="evidence" value="ECO:0007669"/>
    <property type="project" value="InterPro"/>
</dbReference>
<sequence length="283" mass="32285">MKEYNNMIVKGLIVVIVLLIISLFAFRINHNIKSESVQSDANESTNVIKNDNDSIRFDGIDVTDKDMGVTILGYHSIGDKFKKDPLVVSKDLFREHLQAIKDSGYTTITLHELYDYLYNGAEIPKKSVVITLDDGYKDNYTNAFSILKEFKMKATMFIIADYLDGDVYVLPSQVKEMSDYGIDIEDHTLTHKELSTLNYDGQLKEVKESKIKLENITGKKINFIAYPSGSYNDETLKAVEDAGYSMAFTVKKGQAHKGDSQYEINRVLVDYTYKPRHIKRDLK</sequence>
<dbReference type="EMBL" id="CP001056">
    <property type="protein sequence ID" value="ACD21742.1"/>
    <property type="molecule type" value="Genomic_DNA"/>
</dbReference>
<protein>
    <submittedName>
        <fullName evidence="5">Polysaccharide deacetylase family protein</fullName>
    </submittedName>
</protein>
<reference evidence="5" key="1">
    <citation type="submission" date="2009-06" db="EMBL/GenBank/DDBJ databases">
        <authorList>
            <consortium name="US DOE Joint Genome Institute (JGI-PGF)"/>
            <person name="Lucas S."/>
            <person name="Copeland A."/>
            <person name="Lapidus A."/>
            <person name="Glavina del Rio T."/>
            <person name="Dalin E."/>
            <person name="Tice H."/>
            <person name="Bruce D."/>
            <person name="Goodwin L."/>
            <person name="Pitluck S."/>
            <person name="Kyrpides N."/>
            <person name="Mavromatis K."/>
            <person name="Ivanova N."/>
            <person name="Saunders E."/>
            <person name="Brettin T."/>
            <person name="Detter J.C."/>
            <person name="Han C."/>
            <person name="Larimer F."/>
            <person name="Land M."/>
            <person name="Hauser L."/>
            <person name="Markowitz V."/>
            <person name="Cheng J.-F."/>
            <person name="Hugenholtz P."/>
            <person name="Woyke T."/>
            <person name="Wu D."/>
            <person name="Gronow S."/>
            <person name="Klenk H.-P."/>
            <person name="Eisen J.A."/>
        </authorList>
    </citation>
    <scope>NUCLEOTIDE SEQUENCE</scope>
    <source>
        <strain evidence="5">Eklund 17B</strain>
    </source>
</reference>
<feature type="domain" description="NodB homology" evidence="4">
    <location>
        <begin position="126"/>
        <end position="283"/>
    </location>
</feature>